<organism evidence="1 2">
    <name type="scientific">Corynebacterium appendicis CIP 107643</name>
    <dbReference type="NCBI Taxonomy" id="1161099"/>
    <lineage>
        <taxon>Bacteria</taxon>
        <taxon>Bacillati</taxon>
        <taxon>Actinomycetota</taxon>
        <taxon>Actinomycetes</taxon>
        <taxon>Mycobacteriales</taxon>
        <taxon>Corynebacteriaceae</taxon>
        <taxon>Corynebacterium</taxon>
    </lineage>
</organism>
<dbReference type="EMBL" id="FTOF01000001">
    <property type="protein sequence ID" value="SIS38521.1"/>
    <property type="molecule type" value="Genomic_DNA"/>
</dbReference>
<evidence type="ECO:0000313" key="1">
    <source>
        <dbReference type="EMBL" id="SIS38521.1"/>
    </source>
</evidence>
<evidence type="ECO:0000313" key="2">
    <source>
        <dbReference type="Proteomes" id="UP000186292"/>
    </source>
</evidence>
<gene>
    <name evidence="1" type="ORF">SAMN05444817_10196</name>
</gene>
<reference evidence="2" key="1">
    <citation type="submission" date="2017-01" db="EMBL/GenBank/DDBJ databases">
        <authorList>
            <person name="Varghese N."/>
            <person name="Submissions S."/>
        </authorList>
    </citation>
    <scope>NUCLEOTIDE SEQUENCE [LARGE SCALE GENOMIC DNA]</scope>
    <source>
        <strain evidence="2">DSM 44531</strain>
    </source>
</reference>
<accession>A0A1N7INH3</accession>
<sequence>MNLNPIEQAQLAINEFLGGLIHAGSSTSSQIALTLGMF</sequence>
<protein>
    <submittedName>
        <fullName evidence="1">Uncharacterized protein</fullName>
    </submittedName>
</protein>
<dbReference type="Proteomes" id="UP000186292">
    <property type="component" value="Unassembled WGS sequence"/>
</dbReference>
<dbReference type="AlphaFoldDB" id="A0A1N7INH3"/>
<keyword evidence="2" id="KW-1185">Reference proteome</keyword>
<proteinExistence type="predicted"/>
<name>A0A1N7INH3_9CORY</name>